<accession>A0AAD5ZVP7</accession>
<reference evidence="6 7" key="1">
    <citation type="journal article" date="2022" name="Cell">
        <title>Repeat-based holocentromeres influence genome architecture and karyotype evolution.</title>
        <authorList>
            <person name="Hofstatter P.G."/>
            <person name="Thangavel G."/>
            <person name="Lux T."/>
            <person name="Neumann P."/>
            <person name="Vondrak T."/>
            <person name="Novak P."/>
            <person name="Zhang M."/>
            <person name="Costa L."/>
            <person name="Castellani M."/>
            <person name="Scott A."/>
            <person name="Toegelov H."/>
            <person name="Fuchs J."/>
            <person name="Mata-Sucre Y."/>
            <person name="Dias Y."/>
            <person name="Vanzela A.L.L."/>
            <person name="Huettel B."/>
            <person name="Almeida C.C.S."/>
            <person name="Simkova H."/>
            <person name="Souza G."/>
            <person name="Pedrosa-Harand A."/>
            <person name="Macas J."/>
            <person name="Mayer K.F.X."/>
            <person name="Houben A."/>
            <person name="Marques A."/>
        </authorList>
    </citation>
    <scope>NUCLEOTIDE SEQUENCE [LARGE SCALE GENOMIC DNA]</scope>
    <source>
        <strain evidence="6">RhyTen1mFocal</strain>
    </source>
</reference>
<dbReference type="SFLD" id="SFLDG00358">
    <property type="entry name" value="Main_(cytGST)"/>
    <property type="match status" value="1"/>
</dbReference>
<evidence type="ECO:0000256" key="3">
    <source>
        <dbReference type="RuleBase" id="RU369102"/>
    </source>
</evidence>
<evidence type="ECO:0000256" key="2">
    <source>
        <dbReference type="ARBA" id="ARBA00047960"/>
    </source>
</evidence>
<feature type="domain" description="GST C-terminal" evidence="5">
    <location>
        <begin position="90"/>
        <end position="235"/>
    </location>
</feature>
<dbReference type="InterPro" id="IPR040079">
    <property type="entry name" value="Glutathione_S-Trfase"/>
</dbReference>
<name>A0AAD5ZVP7_9POAL</name>
<organism evidence="6 7">
    <name type="scientific">Rhynchospora tenuis</name>
    <dbReference type="NCBI Taxonomy" id="198213"/>
    <lineage>
        <taxon>Eukaryota</taxon>
        <taxon>Viridiplantae</taxon>
        <taxon>Streptophyta</taxon>
        <taxon>Embryophyta</taxon>
        <taxon>Tracheophyta</taxon>
        <taxon>Spermatophyta</taxon>
        <taxon>Magnoliopsida</taxon>
        <taxon>Liliopsida</taxon>
        <taxon>Poales</taxon>
        <taxon>Cyperaceae</taxon>
        <taxon>Cyperoideae</taxon>
        <taxon>Rhynchosporeae</taxon>
        <taxon>Rhynchospora</taxon>
    </lineage>
</organism>
<dbReference type="PROSITE" id="PS50404">
    <property type="entry name" value="GST_NTER"/>
    <property type="match status" value="1"/>
</dbReference>
<dbReference type="EMBL" id="JAMRDG010000001">
    <property type="protein sequence ID" value="KAJ3704940.1"/>
    <property type="molecule type" value="Genomic_DNA"/>
</dbReference>
<dbReference type="InterPro" id="IPR036249">
    <property type="entry name" value="Thioredoxin-like_sf"/>
</dbReference>
<dbReference type="SUPFAM" id="SSF47616">
    <property type="entry name" value="GST C-terminal domain-like"/>
    <property type="match status" value="1"/>
</dbReference>
<dbReference type="Pfam" id="PF02798">
    <property type="entry name" value="GST_N"/>
    <property type="match status" value="1"/>
</dbReference>
<dbReference type="Pfam" id="PF13410">
    <property type="entry name" value="GST_C_2"/>
    <property type="match status" value="1"/>
</dbReference>
<evidence type="ECO:0000256" key="1">
    <source>
        <dbReference type="ARBA" id="ARBA00022679"/>
    </source>
</evidence>
<dbReference type="GO" id="GO:0004364">
    <property type="term" value="F:glutathione transferase activity"/>
    <property type="evidence" value="ECO:0007669"/>
    <property type="project" value="UniProtKB-UniRule"/>
</dbReference>
<dbReference type="PANTHER" id="PTHR11260:SF760">
    <property type="entry name" value="GLUTATHIONE TRANSFERASE GST 23"/>
    <property type="match status" value="1"/>
</dbReference>
<dbReference type="InterPro" id="IPR004045">
    <property type="entry name" value="Glutathione_S-Trfase_N"/>
</dbReference>
<dbReference type="Gene3D" id="1.20.1050.10">
    <property type="match status" value="1"/>
</dbReference>
<comment type="subcellular location">
    <subcellularLocation>
        <location evidence="3">Cytoplasm</location>
        <location evidence="3">Cytosol</location>
    </subcellularLocation>
</comment>
<dbReference type="GO" id="GO:0006749">
    <property type="term" value="P:glutathione metabolic process"/>
    <property type="evidence" value="ECO:0007669"/>
    <property type="project" value="InterPro"/>
</dbReference>
<dbReference type="CDD" id="cd03185">
    <property type="entry name" value="GST_C_Tau"/>
    <property type="match status" value="1"/>
</dbReference>
<feature type="domain" description="GST N-terminal" evidence="4">
    <location>
        <begin position="4"/>
        <end position="84"/>
    </location>
</feature>
<dbReference type="PANTHER" id="PTHR11260">
    <property type="entry name" value="GLUTATHIONE S-TRANSFERASE, GST, SUPERFAMILY, GST DOMAIN CONTAINING"/>
    <property type="match status" value="1"/>
</dbReference>
<keyword evidence="3" id="KW-0963">Cytoplasm</keyword>
<proteinExistence type="inferred from homology"/>
<dbReference type="EC" id="2.5.1.18" evidence="3"/>
<protein>
    <recommendedName>
        <fullName evidence="3">Glutathione S-transferase</fullName>
        <ecNumber evidence="3">2.5.1.18</ecNumber>
    </recommendedName>
</protein>
<dbReference type="PROSITE" id="PS50405">
    <property type="entry name" value="GST_CTER"/>
    <property type="match status" value="1"/>
</dbReference>
<evidence type="ECO:0000313" key="6">
    <source>
        <dbReference type="EMBL" id="KAJ3704940.1"/>
    </source>
</evidence>
<comment type="catalytic activity">
    <reaction evidence="2 3">
        <text>RX + glutathione = an S-substituted glutathione + a halide anion + H(+)</text>
        <dbReference type="Rhea" id="RHEA:16437"/>
        <dbReference type="ChEBI" id="CHEBI:15378"/>
        <dbReference type="ChEBI" id="CHEBI:16042"/>
        <dbReference type="ChEBI" id="CHEBI:17792"/>
        <dbReference type="ChEBI" id="CHEBI:57925"/>
        <dbReference type="ChEBI" id="CHEBI:90779"/>
        <dbReference type="EC" id="2.5.1.18"/>
    </reaction>
</comment>
<dbReference type="GO" id="GO:0005829">
    <property type="term" value="C:cytosol"/>
    <property type="evidence" value="ECO:0007669"/>
    <property type="project" value="UniProtKB-SubCell"/>
</dbReference>
<dbReference type="Proteomes" id="UP001210211">
    <property type="component" value="Unassembled WGS sequence"/>
</dbReference>
<sequence>MAEKEVRLFGMWASPFALKVEWALKLKGIEYEYVNEDIPFNKSDELLRLNPVTQKIPVLVHNGKPLAESLIIIEYIDDTWTEGYSIMPKDPYDRAQARFWAKFADDKDNLSEGAFVSWTSVECISATFGVFTSLGEAQQKMLQEAREAFKTLEQALGSKQFFGGDQIGYLDLAIGWFAFWMPIFEEIASISIVDNENAPLLKEWFARILDVDMIKTSLPPRDKIYELSKQRREQFLSGQIKP</sequence>
<gene>
    <name evidence="6" type="ORF">LUZ61_008645</name>
</gene>
<dbReference type="AlphaFoldDB" id="A0AAD5ZVP7"/>
<keyword evidence="7" id="KW-1185">Reference proteome</keyword>
<dbReference type="InterPro" id="IPR036282">
    <property type="entry name" value="Glutathione-S-Trfase_C_sf"/>
</dbReference>
<comment type="caution">
    <text evidence="6">The sequence shown here is derived from an EMBL/GenBank/DDBJ whole genome shotgun (WGS) entry which is preliminary data.</text>
</comment>
<dbReference type="SUPFAM" id="SSF52833">
    <property type="entry name" value="Thioredoxin-like"/>
    <property type="match status" value="1"/>
</dbReference>
<dbReference type="FunFam" id="3.40.30.10:FF:000014">
    <property type="entry name" value="Tau class glutathione S-transferase"/>
    <property type="match status" value="1"/>
</dbReference>
<evidence type="ECO:0000313" key="7">
    <source>
        <dbReference type="Proteomes" id="UP001210211"/>
    </source>
</evidence>
<dbReference type="InterPro" id="IPR010987">
    <property type="entry name" value="Glutathione-S-Trfase_C-like"/>
</dbReference>
<dbReference type="InterPro" id="IPR045074">
    <property type="entry name" value="GST_C_Tau"/>
</dbReference>
<evidence type="ECO:0000259" key="5">
    <source>
        <dbReference type="PROSITE" id="PS50405"/>
    </source>
</evidence>
<keyword evidence="1 3" id="KW-0808">Transferase</keyword>
<dbReference type="SFLD" id="SFLDS00019">
    <property type="entry name" value="Glutathione_Transferase_(cytos"/>
    <property type="match status" value="1"/>
</dbReference>
<comment type="function">
    <text evidence="3">Is involved in the conjugation of reduced glutathione to a wide number of exogenous and endogenous hydrophobic electrophiles.</text>
</comment>
<dbReference type="CDD" id="cd03058">
    <property type="entry name" value="GST_N_Tau"/>
    <property type="match status" value="1"/>
</dbReference>
<dbReference type="SFLD" id="SFLDG01152">
    <property type="entry name" value="Main.3:_Omega-_and_Tau-like"/>
    <property type="match status" value="1"/>
</dbReference>
<comment type="similarity">
    <text evidence="3">Belongs to the GST superfamily.</text>
</comment>
<evidence type="ECO:0000259" key="4">
    <source>
        <dbReference type="PROSITE" id="PS50404"/>
    </source>
</evidence>
<dbReference type="Gene3D" id="3.40.30.10">
    <property type="entry name" value="Glutaredoxin"/>
    <property type="match status" value="1"/>
</dbReference>
<dbReference type="InterPro" id="IPR045073">
    <property type="entry name" value="Omega/Tau-like"/>
</dbReference>
<dbReference type="FunFam" id="1.20.1050.10:FF:000012">
    <property type="entry name" value="Tau class glutathione S-transferase"/>
    <property type="match status" value="1"/>
</dbReference>